<dbReference type="KEGG" id="rop:ROP_29610"/>
<dbReference type="SUPFAM" id="SSF142764">
    <property type="entry name" value="YgbK-like"/>
    <property type="match status" value="1"/>
</dbReference>
<name>C1B6A5_RHOOB</name>
<keyword evidence="6" id="KW-0119">Carbohydrate metabolism</keyword>
<organism evidence="9 10">
    <name type="scientific">Rhodococcus opacus (strain B4)</name>
    <dbReference type="NCBI Taxonomy" id="632772"/>
    <lineage>
        <taxon>Bacteria</taxon>
        <taxon>Bacillati</taxon>
        <taxon>Actinomycetota</taxon>
        <taxon>Actinomycetes</taxon>
        <taxon>Mycobacteriales</taxon>
        <taxon>Nocardiaceae</taxon>
        <taxon>Rhodococcus</taxon>
    </lineage>
</organism>
<dbReference type="InterPro" id="IPR037051">
    <property type="entry name" value="4-carb_acid_sugar_kinase_N_sf"/>
</dbReference>
<dbReference type="Gene3D" id="3.40.980.20">
    <property type="entry name" value="Four-carbon acid sugar kinase, nucleotide binding domain"/>
    <property type="match status" value="1"/>
</dbReference>
<dbReference type="InterPro" id="IPR031475">
    <property type="entry name" value="NBD_C"/>
</dbReference>
<dbReference type="InterPro" id="IPR010737">
    <property type="entry name" value="4-carb_acid_sugar_kinase_N"/>
</dbReference>
<evidence type="ECO:0000259" key="7">
    <source>
        <dbReference type="Pfam" id="PF07005"/>
    </source>
</evidence>
<evidence type="ECO:0000313" key="9">
    <source>
        <dbReference type="EMBL" id="BAH51208.1"/>
    </source>
</evidence>
<dbReference type="Gene3D" id="3.40.50.10840">
    <property type="entry name" value="Putative sugar-binding, N-terminal domain"/>
    <property type="match status" value="1"/>
</dbReference>
<feature type="domain" description="Four-carbon acid sugar kinase nucleotide binding" evidence="8">
    <location>
        <begin position="290"/>
        <end position="451"/>
    </location>
</feature>
<proteinExistence type="inferred from homology"/>
<dbReference type="InterPro" id="IPR042213">
    <property type="entry name" value="NBD_C_sf"/>
</dbReference>
<dbReference type="HOGENOM" id="CLU_044742_0_0_11"/>
<dbReference type="Pfam" id="PF07005">
    <property type="entry name" value="SBD_N"/>
    <property type="match status" value="1"/>
</dbReference>
<evidence type="ECO:0000256" key="3">
    <source>
        <dbReference type="ARBA" id="ARBA00022741"/>
    </source>
</evidence>
<keyword evidence="3" id="KW-0547">Nucleotide-binding</keyword>
<dbReference type="GO" id="GO:0005524">
    <property type="term" value="F:ATP binding"/>
    <property type="evidence" value="ECO:0007669"/>
    <property type="project" value="UniProtKB-KW"/>
</dbReference>
<comment type="similarity">
    <text evidence="1">Belongs to the four-carbon acid sugar kinase family.</text>
</comment>
<evidence type="ECO:0008006" key="11">
    <source>
        <dbReference type="Google" id="ProtNLM"/>
    </source>
</evidence>
<keyword evidence="4" id="KW-0418">Kinase</keyword>
<evidence type="ECO:0000256" key="1">
    <source>
        <dbReference type="ARBA" id="ARBA00005715"/>
    </source>
</evidence>
<dbReference type="PATRIC" id="fig|632772.20.peg.3096"/>
<keyword evidence="5" id="KW-0067">ATP-binding</keyword>
<dbReference type="Proteomes" id="UP000002212">
    <property type="component" value="Chromosome"/>
</dbReference>
<dbReference type="AlphaFoldDB" id="C1B6A5"/>
<dbReference type="GO" id="GO:0016301">
    <property type="term" value="F:kinase activity"/>
    <property type="evidence" value="ECO:0007669"/>
    <property type="project" value="UniProtKB-KW"/>
</dbReference>
<protein>
    <recommendedName>
        <fullName evidence="11">Hrp-dependent type III effector protein</fullName>
    </recommendedName>
</protein>
<dbReference type="Pfam" id="PF17042">
    <property type="entry name" value="NBD_C"/>
    <property type="match status" value="1"/>
</dbReference>
<dbReference type="STRING" id="632772.ROP_29610"/>
<evidence type="ECO:0000256" key="4">
    <source>
        <dbReference type="ARBA" id="ARBA00022777"/>
    </source>
</evidence>
<evidence type="ECO:0000256" key="5">
    <source>
        <dbReference type="ARBA" id="ARBA00022840"/>
    </source>
</evidence>
<evidence type="ECO:0000256" key="6">
    <source>
        <dbReference type="ARBA" id="ARBA00023277"/>
    </source>
</evidence>
<feature type="domain" description="Four-carbon acid sugar kinase N-terminal" evidence="7">
    <location>
        <begin position="23"/>
        <end position="262"/>
    </location>
</feature>
<evidence type="ECO:0000313" key="10">
    <source>
        <dbReference type="Proteomes" id="UP000002212"/>
    </source>
</evidence>
<sequence>MGHQLTENLSLTDRLMRSHRRVLVLDDDPTGSQTAAGVPIATDFSPESMEWALREAAPTAFVLTNARALDENTTRELTRSIAQTATTVADRLRLQLSIVSRSDSTLRGHFPVDVEVLTEVGAAGTPRVLVLCPAYPAAGRITRHGRHLVRSGSGWVPVGETAYARDATFGFSASTLPDWVQERSHGRWAASDVTVVSVTDIRRGPDHVSRLIGATASGFDPGPVCVDAETEADLDVVAAALERCEEEGIRTVVRCGPSLARARGGLPHSSRVSPERLRAALDPTTGPHGLVVAGSHVELTTAQLRHLGDLDRVSTVELSTADVVDAATRDAAIDRAVTECVSALAVSDVVLRTSRDVVVGVDEDDSLSIAAAVAHALSTAASAVVAAAPPRWVVAKGGITSADVITKVLRLRRAKVLGPILDGIVPVWVAESASGPLCVVFPGNVGGPESLRDVVTVLRELN</sequence>
<gene>
    <name evidence="9" type="ordered locus">ROP_29610</name>
</gene>
<dbReference type="OrthoDB" id="153193at2"/>
<evidence type="ECO:0000259" key="8">
    <source>
        <dbReference type="Pfam" id="PF17042"/>
    </source>
</evidence>
<reference evidence="9 10" key="1">
    <citation type="submission" date="2009-03" db="EMBL/GenBank/DDBJ databases">
        <title>Comparison of the complete genome sequences of Rhodococcus erythropolis PR4 and Rhodococcus opacus B4.</title>
        <authorList>
            <person name="Takarada H."/>
            <person name="Sekine M."/>
            <person name="Hosoyama A."/>
            <person name="Yamada R."/>
            <person name="Fujisawa T."/>
            <person name="Omata S."/>
            <person name="Shimizu A."/>
            <person name="Tsukatani N."/>
            <person name="Tanikawa S."/>
            <person name="Fujita N."/>
            <person name="Harayama S."/>
        </authorList>
    </citation>
    <scope>NUCLEOTIDE SEQUENCE [LARGE SCALE GENOMIC DNA]</scope>
    <source>
        <strain evidence="9 10">B4</strain>
    </source>
</reference>
<accession>C1B6A5</accession>
<evidence type="ECO:0000256" key="2">
    <source>
        <dbReference type="ARBA" id="ARBA00022679"/>
    </source>
</evidence>
<keyword evidence="2" id="KW-0808">Transferase</keyword>
<dbReference type="EMBL" id="AP011115">
    <property type="protein sequence ID" value="BAH51208.1"/>
    <property type="molecule type" value="Genomic_DNA"/>
</dbReference>